<dbReference type="Gene3D" id="3.50.50.60">
    <property type="entry name" value="FAD/NAD(P)-binding domain"/>
    <property type="match status" value="1"/>
</dbReference>
<name>A0A7K3WRN1_9FLAO</name>
<dbReference type="PANTHER" id="PTHR13847:SF281">
    <property type="entry name" value="FAD DEPENDENT OXIDOREDUCTASE DOMAIN-CONTAINING PROTEIN"/>
    <property type="match status" value="1"/>
</dbReference>
<dbReference type="InterPro" id="IPR036188">
    <property type="entry name" value="FAD/NAD-bd_sf"/>
</dbReference>
<keyword evidence="1" id="KW-1133">Transmembrane helix</keyword>
<feature type="domain" description="FAD dependent oxidoreductase" evidence="2">
    <location>
        <begin position="17"/>
        <end position="372"/>
    </location>
</feature>
<feature type="transmembrane region" description="Helical" evidence="1">
    <location>
        <begin position="12"/>
        <end position="34"/>
    </location>
</feature>
<evidence type="ECO:0000313" key="4">
    <source>
        <dbReference type="Proteomes" id="UP000486602"/>
    </source>
</evidence>
<accession>A0A7K3WRN1</accession>
<organism evidence="3 4">
    <name type="scientific">Cryomorpha ignava</name>
    <dbReference type="NCBI Taxonomy" id="101383"/>
    <lineage>
        <taxon>Bacteria</taxon>
        <taxon>Pseudomonadati</taxon>
        <taxon>Bacteroidota</taxon>
        <taxon>Flavobacteriia</taxon>
        <taxon>Flavobacteriales</taxon>
        <taxon>Cryomorphaceae</taxon>
        <taxon>Cryomorpha</taxon>
    </lineage>
</organism>
<protein>
    <submittedName>
        <fullName evidence="3">FAD-binding oxidoreductase</fullName>
    </submittedName>
</protein>
<evidence type="ECO:0000256" key="1">
    <source>
        <dbReference type="SAM" id="Phobius"/>
    </source>
</evidence>
<dbReference type="EMBL" id="JAAGVY010000021">
    <property type="protein sequence ID" value="NEN24188.1"/>
    <property type="molecule type" value="Genomic_DNA"/>
</dbReference>
<reference evidence="3 4" key="1">
    <citation type="submission" date="2020-02" db="EMBL/GenBank/DDBJ databases">
        <title>Out from the shadows clarifying the taxonomy of the family Cryomorphaceae and related taxa by utilizing the GTDB taxonomic framework.</title>
        <authorList>
            <person name="Bowman J.P."/>
        </authorList>
    </citation>
    <scope>NUCLEOTIDE SEQUENCE [LARGE SCALE GENOMIC DNA]</scope>
    <source>
        <strain evidence="3 4">QSSC 1-22</strain>
    </source>
</reference>
<dbReference type="InterPro" id="IPR006076">
    <property type="entry name" value="FAD-dep_OxRdtase"/>
</dbReference>
<evidence type="ECO:0000259" key="2">
    <source>
        <dbReference type="Pfam" id="PF01266"/>
    </source>
</evidence>
<dbReference type="Proteomes" id="UP000486602">
    <property type="component" value="Unassembled WGS sequence"/>
</dbReference>
<sequence>MKNFSYWERKHFWNYWDFTIIGSGITGLTGAIFIKRKYPKAKVTILERGMLPSGASTKNAGFACFGSMSEILDDLETASEESVFNLLKNRFNGLLALRRLLSDKQTGYMPTKGFEIFTDNEREIYENCMHRLHFVNETIAQTIGHKTFENADGQIDQFGFKNVNHIISNAYEGTIDTGLMMKNLIDLARSEGVEIYNGVEVSDIDYSGERPQLNTNYGEIKTGTVVVATNGFAGRLFPERDIKPARAQVIITKPIKNLKIEGCFHHNCGYNYFRNIDDRILLGGGRHLNKVAEETYEMGNTLEITDYLSDLMKSTILPEGDFEIDQTWSGIMGVGQSKEVILEKVGASTIAAFRFGGMGIALGTYVGKSVGEMV</sequence>
<keyword evidence="4" id="KW-1185">Reference proteome</keyword>
<dbReference type="RefSeq" id="WP_163285581.1">
    <property type="nucleotide sequence ID" value="NZ_JAAGVY010000021.1"/>
</dbReference>
<evidence type="ECO:0000313" key="3">
    <source>
        <dbReference type="EMBL" id="NEN24188.1"/>
    </source>
</evidence>
<dbReference type="SUPFAM" id="SSF51905">
    <property type="entry name" value="FAD/NAD(P)-binding domain"/>
    <property type="match status" value="1"/>
</dbReference>
<keyword evidence="1" id="KW-0812">Transmembrane</keyword>
<keyword evidence="1" id="KW-0472">Membrane</keyword>
<dbReference type="Gene3D" id="3.30.9.10">
    <property type="entry name" value="D-Amino Acid Oxidase, subunit A, domain 2"/>
    <property type="match status" value="1"/>
</dbReference>
<comment type="caution">
    <text evidence="3">The sequence shown here is derived from an EMBL/GenBank/DDBJ whole genome shotgun (WGS) entry which is preliminary data.</text>
</comment>
<dbReference type="PANTHER" id="PTHR13847">
    <property type="entry name" value="SARCOSINE DEHYDROGENASE-RELATED"/>
    <property type="match status" value="1"/>
</dbReference>
<proteinExistence type="predicted"/>
<dbReference type="GO" id="GO:0005737">
    <property type="term" value="C:cytoplasm"/>
    <property type="evidence" value="ECO:0007669"/>
    <property type="project" value="TreeGrafter"/>
</dbReference>
<gene>
    <name evidence="3" type="ORF">G3O08_11810</name>
</gene>
<dbReference type="AlphaFoldDB" id="A0A7K3WRN1"/>
<dbReference type="Pfam" id="PF01266">
    <property type="entry name" value="DAO"/>
    <property type="match status" value="1"/>
</dbReference>